<dbReference type="Pfam" id="PF01266">
    <property type="entry name" value="DAO"/>
    <property type="match status" value="1"/>
</dbReference>
<dbReference type="InterPro" id="IPR006076">
    <property type="entry name" value="FAD-dep_OxRdtase"/>
</dbReference>
<keyword evidence="3" id="KW-0285">Flavoprotein</keyword>
<proteinExistence type="inferred from homology"/>
<comment type="catalytic activity">
    <reaction evidence="6">
        <text>a D-alpha-amino acid + O2 + H2O = a 2-oxocarboxylate + H2O2 + NH4(+)</text>
        <dbReference type="Rhea" id="RHEA:21816"/>
        <dbReference type="ChEBI" id="CHEBI:15377"/>
        <dbReference type="ChEBI" id="CHEBI:15379"/>
        <dbReference type="ChEBI" id="CHEBI:16240"/>
        <dbReference type="ChEBI" id="CHEBI:28938"/>
        <dbReference type="ChEBI" id="CHEBI:35179"/>
        <dbReference type="ChEBI" id="CHEBI:59871"/>
        <dbReference type="EC" id="1.4.3.3"/>
    </reaction>
    <physiologicalReaction direction="left-to-right" evidence="6">
        <dbReference type="Rhea" id="RHEA:21817"/>
    </physiologicalReaction>
</comment>
<dbReference type="InterPro" id="IPR006181">
    <property type="entry name" value="D-amino_acid_oxidase_CS"/>
</dbReference>
<dbReference type="RefSeq" id="WP_230843789.1">
    <property type="nucleotide sequence ID" value="NZ_CP063845.1"/>
</dbReference>
<dbReference type="EMBL" id="CP063845">
    <property type="protein sequence ID" value="UFP96551.1"/>
    <property type="molecule type" value="Genomic_DNA"/>
</dbReference>
<organism evidence="8 9">
    <name type="scientific">Gloeobacter morelensis MG652769</name>
    <dbReference type="NCBI Taxonomy" id="2781736"/>
    <lineage>
        <taxon>Bacteria</taxon>
        <taxon>Bacillati</taxon>
        <taxon>Cyanobacteriota</taxon>
        <taxon>Cyanophyceae</taxon>
        <taxon>Gloeobacterales</taxon>
        <taxon>Gloeobacteraceae</taxon>
        <taxon>Gloeobacter</taxon>
        <taxon>Gloeobacter morelensis</taxon>
    </lineage>
</organism>
<evidence type="ECO:0000256" key="6">
    <source>
        <dbReference type="ARBA" id="ARBA00049547"/>
    </source>
</evidence>
<evidence type="ECO:0000256" key="5">
    <source>
        <dbReference type="ARBA" id="ARBA00023002"/>
    </source>
</evidence>
<evidence type="ECO:0000259" key="7">
    <source>
        <dbReference type="Pfam" id="PF01266"/>
    </source>
</evidence>
<evidence type="ECO:0000313" key="9">
    <source>
        <dbReference type="Proteomes" id="UP001054846"/>
    </source>
</evidence>
<evidence type="ECO:0000256" key="3">
    <source>
        <dbReference type="ARBA" id="ARBA00022630"/>
    </source>
</evidence>
<keyword evidence="5" id="KW-0560">Oxidoreductase</keyword>
<sequence length="375" mass="40759">MGKATRPLAMVLGAGVSGLTTAYLLQRCGIDVLLVAEQFGRRTTSVVAGALWEWQPAVCGFYEAPPKAVLQREKRWSIASYERFLQLLGERAAGVYLRRVTFYLDTPAADNPFEWQKMVEMRPHVHGFCHDAALIDENGVNPAMGFVDAYAYLAPMIDTDMYMGWLLGEVLCGGAVLKPERLESCSPQQLCEFARNHGADVLFNCTGLGALELTGDELIPVRGAWYLVRNDGTDFAAIREAHCTALQSAAGGGEFIFIVPRGGDRLILGGIAQPYQWQKEIDEQSTPALGHMLEQCRLFMPALGQAKIHEASELRVGLRPFRRRGARVELESGAVPLIHNYGHGGSGVTLSWGAADEAVQLAQQALGLSAAAVAV</sequence>
<comment type="similarity">
    <text evidence="2">Belongs to the DAMOX/DASOX family.</text>
</comment>
<evidence type="ECO:0000313" key="8">
    <source>
        <dbReference type="EMBL" id="UFP96551.1"/>
    </source>
</evidence>
<dbReference type="Gene3D" id="3.30.9.10">
    <property type="entry name" value="D-Amino Acid Oxidase, subunit A, domain 2"/>
    <property type="match status" value="1"/>
</dbReference>
<keyword evidence="9" id="KW-1185">Reference proteome</keyword>
<name>A0ABY3PS41_9CYAN</name>
<evidence type="ECO:0000256" key="2">
    <source>
        <dbReference type="ARBA" id="ARBA00006730"/>
    </source>
</evidence>
<dbReference type="PANTHER" id="PTHR11530:SF25">
    <property type="entry name" value="FAD DEPENDENT OXIDOREDUCTASE DOMAIN-CONTAINING PROTEIN"/>
    <property type="match status" value="1"/>
</dbReference>
<dbReference type="Proteomes" id="UP001054846">
    <property type="component" value="Chromosome"/>
</dbReference>
<dbReference type="SUPFAM" id="SSF51971">
    <property type="entry name" value="Nucleotide-binding domain"/>
    <property type="match status" value="1"/>
</dbReference>
<comment type="cofactor">
    <cofactor evidence="1">
        <name>FAD</name>
        <dbReference type="ChEBI" id="CHEBI:57692"/>
    </cofactor>
</comment>
<dbReference type="Gene3D" id="3.40.50.720">
    <property type="entry name" value="NAD(P)-binding Rossmann-like Domain"/>
    <property type="match status" value="1"/>
</dbReference>
<dbReference type="PIRSF" id="PIRSF000189">
    <property type="entry name" value="D-aa_oxidase"/>
    <property type="match status" value="1"/>
</dbReference>
<gene>
    <name evidence="8" type="ORF">ISF26_10200</name>
</gene>
<evidence type="ECO:0000256" key="4">
    <source>
        <dbReference type="ARBA" id="ARBA00022827"/>
    </source>
</evidence>
<keyword evidence="4" id="KW-0274">FAD</keyword>
<dbReference type="PROSITE" id="PS00677">
    <property type="entry name" value="DAO"/>
    <property type="match status" value="1"/>
</dbReference>
<dbReference type="SUPFAM" id="SSF54373">
    <property type="entry name" value="FAD-linked reductases, C-terminal domain"/>
    <property type="match status" value="1"/>
</dbReference>
<evidence type="ECO:0000256" key="1">
    <source>
        <dbReference type="ARBA" id="ARBA00001974"/>
    </source>
</evidence>
<protein>
    <submittedName>
        <fullName evidence="8">FAD-binding oxidoreductase</fullName>
    </submittedName>
</protein>
<feature type="domain" description="FAD dependent oxidoreductase" evidence="7">
    <location>
        <begin position="11"/>
        <end position="361"/>
    </location>
</feature>
<dbReference type="InterPro" id="IPR023209">
    <property type="entry name" value="DAO"/>
</dbReference>
<accession>A0ABY3PS41</accession>
<dbReference type="PANTHER" id="PTHR11530">
    <property type="entry name" value="D-AMINO ACID OXIDASE"/>
    <property type="match status" value="1"/>
</dbReference>
<reference evidence="8 9" key="1">
    <citation type="journal article" date="2021" name="Genome Biol. Evol.">
        <title>Complete Genome Sequencing of a Novel Gloeobacter Species from a Waterfall Cave in Mexico.</title>
        <authorList>
            <person name="Saw J.H."/>
            <person name="Cardona T."/>
            <person name="Montejano G."/>
        </authorList>
    </citation>
    <scope>NUCLEOTIDE SEQUENCE [LARGE SCALE GENOMIC DNA]</scope>
    <source>
        <strain evidence="8">MG652769</strain>
    </source>
</reference>